<feature type="domain" description="Gfo/Idh/MocA-like oxidoreductase N-terminal" evidence="4">
    <location>
        <begin position="6"/>
        <end position="118"/>
    </location>
</feature>
<dbReference type="InterPro" id="IPR000683">
    <property type="entry name" value="Gfo/Idh/MocA-like_OxRdtase_N"/>
</dbReference>
<dbReference type="SUPFAM" id="SSF51735">
    <property type="entry name" value="NAD(P)-binding Rossmann-fold domains"/>
    <property type="match status" value="1"/>
</dbReference>
<accession>A0A853BRB5</accession>
<comment type="similarity">
    <text evidence="1">Belongs to the Gfo/Idh/MocA family.</text>
</comment>
<dbReference type="Proteomes" id="UP000575985">
    <property type="component" value="Unassembled WGS sequence"/>
</dbReference>
<dbReference type="GO" id="GO:0000166">
    <property type="term" value="F:nucleotide binding"/>
    <property type="evidence" value="ECO:0007669"/>
    <property type="project" value="InterPro"/>
</dbReference>
<dbReference type="InterPro" id="IPR036291">
    <property type="entry name" value="NAD(P)-bd_dom_sf"/>
</dbReference>
<dbReference type="InterPro" id="IPR051317">
    <property type="entry name" value="Gfo/Idh/MocA_oxidoreduct"/>
</dbReference>
<dbReference type="EMBL" id="JACCFO010000001">
    <property type="protein sequence ID" value="NYI98279.1"/>
    <property type="molecule type" value="Genomic_DNA"/>
</dbReference>
<dbReference type="PANTHER" id="PTHR43708:SF5">
    <property type="entry name" value="CONSERVED EXPRESSED OXIDOREDUCTASE (EUROFUNG)-RELATED"/>
    <property type="match status" value="1"/>
</dbReference>
<feature type="signal peptide" evidence="3">
    <location>
        <begin position="1"/>
        <end position="25"/>
    </location>
</feature>
<keyword evidence="6" id="KW-1185">Reference proteome</keyword>
<dbReference type="Pfam" id="PF01408">
    <property type="entry name" value="GFO_IDH_MocA"/>
    <property type="match status" value="1"/>
</dbReference>
<protein>
    <submittedName>
        <fullName evidence="5">Putative dehydrogenase</fullName>
    </submittedName>
</protein>
<organism evidence="5 6">
    <name type="scientific">Streptomonospora nanhaiensis</name>
    <dbReference type="NCBI Taxonomy" id="1323731"/>
    <lineage>
        <taxon>Bacteria</taxon>
        <taxon>Bacillati</taxon>
        <taxon>Actinomycetota</taxon>
        <taxon>Actinomycetes</taxon>
        <taxon>Streptosporangiales</taxon>
        <taxon>Nocardiopsidaceae</taxon>
        <taxon>Streptomonospora</taxon>
    </lineage>
</organism>
<dbReference type="GO" id="GO:0016491">
    <property type="term" value="F:oxidoreductase activity"/>
    <property type="evidence" value="ECO:0007669"/>
    <property type="project" value="UniProtKB-KW"/>
</dbReference>
<keyword evidence="2" id="KW-0560">Oxidoreductase</keyword>
<evidence type="ECO:0000313" key="5">
    <source>
        <dbReference type="EMBL" id="NYI98279.1"/>
    </source>
</evidence>
<keyword evidence="3" id="KW-0732">Signal</keyword>
<comment type="caution">
    <text evidence="5">The sequence shown here is derived from an EMBL/GenBank/DDBJ whole genome shotgun (WGS) entry which is preliminary data.</text>
</comment>
<proteinExistence type="inferred from homology"/>
<name>A0A853BRB5_9ACTN</name>
<evidence type="ECO:0000256" key="2">
    <source>
        <dbReference type="ARBA" id="ARBA00023002"/>
    </source>
</evidence>
<dbReference type="AlphaFoldDB" id="A0A853BRB5"/>
<sequence>MRRPLTVGVIGCGAAATSLHLPALAALPQFQVEAVTDICPERARAAADRFAARVAPDAQALAEQVEVVAVLTLAHEDLVAAALDAGAHVVSEKPLSLDPVLGRHLRTRAHREGLMLRVAAVRAHDPTAAALLAAAGPGARSGVLTKLDGTDAQTRARFQVPAAHPPAAAPPLYPQTLRHPRQHRALEILAWEGYHLLTLAVTATTAPRTARACVLTADGRTVHAAFTDAHGQLMTLAVGPGPAGVYVDHARITAAYTAETAFPSPYPAGHGHPPHPALAALWGDIAQSIHRGDHAVDTLSADVEQTAADLAALTTT</sequence>
<evidence type="ECO:0000259" key="4">
    <source>
        <dbReference type="Pfam" id="PF01408"/>
    </source>
</evidence>
<dbReference type="Gene3D" id="3.40.50.720">
    <property type="entry name" value="NAD(P)-binding Rossmann-like Domain"/>
    <property type="match status" value="1"/>
</dbReference>
<feature type="chain" id="PRO_5032500916" evidence="3">
    <location>
        <begin position="26"/>
        <end position="316"/>
    </location>
</feature>
<evidence type="ECO:0000256" key="3">
    <source>
        <dbReference type="SAM" id="SignalP"/>
    </source>
</evidence>
<dbReference type="RefSeq" id="WP_217782709.1">
    <property type="nucleotide sequence ID" value="NZ_JACCFO010000001.1"/>
</dbReference>
<reference evidence="5 6" key="1">
    <citation type="submission" date="2020-07" db="EMBL/GenBank/DDBJ databases">
        <title>Sequencing the genomes of 1000 actinobacteria strains.</title>
        <authorList>
            <person name="Klenk H.-P."/>
        </authorList>
    </citation>
    <scope>NUCLEOTIDE SEQUENCE [LARGE SCALE GENOMIC DNA]</scope>
    <source>
        <strain evidence="5 6">DSM 45927</strain>
    </source>
</reference>
<evidence type="ECO:0000313" key="6">
    <source>
        <dbReference type="Proteomes" id="UP000575985"/>
    </source>
</evidence>
<dbReference type="PANTHER" id="PTHR43708">
    <property type="entry name" value="CONSERVED EXPRESSED OXIDOREDUCTASE (EUROFUNG)"/>
    <property type="match status" value="1"/>
</dbReference>
<evidence type="ECO:0000256" key="1">
    <source>
        <dbReference type="ARBA" id="ARBA00010928"/>
    </source>
</evidence>
<gene>
    <name evidence="5" type="ORF">HNR12_004556</name>
</gene>